<dbReference type="SUPFAM" id="SSF47473">
    <property type="entry name" value="EF-hand"/>
    <property type="match status" value="1"/>
</dbReference>
<feature type="transmembrane region" description="Helical" evidence="6">
    <location>
        <begin position="120"/>
        <end position="145"/>
    </location>
</feature>
<reference evidence="10 11" key="1">
    <citation type="journal article" date="2018" name="Nat. Microbiol.">
        <title>Leveraging single-cell genomics to expand the fungal tree of life.</title>
        <authorList>
            <person name="Ahrendt S.R."/>
            <person name="Quandt C.A."/>
            <person name="Ciobanu D."/>
            <person name="Clum A."/>
            <person name="Salamov A."/>
            <person name="Andreopoulos B."/>
            <person name="Cheng J.F."/>
            <person name="Woyke T."/>
            <person name="Pelin A."/>
            <person name="Henrissat B."/>
            <person name="Reynolds N.K."/>
            <person name="Benny G.L."/>
            <person name="Smith M.E."/>
            <person name="James T.Y."/>
            <person name="Grigoriev I.V."/>
        </authorList>
    </citation>
    <scope>NUCLEOTIDE SEQUENCE [LARGE SCALE GENOMIC DNA]</scope>
    <source>
        <strain evidence="10 11">ATCC 52028</strain>
    </source>
</reference>
<keyword evidence="3" id="KW-0106">Calcium</keyword>
<dbReference type="Gene3D" id="2.30.30.60">
    <property type="match status" value="1"/>
</dbReference>
<dbReference type="PANTHER" id="PTHR31323:SF1">
    <property type="entry name" value="MECHANOSENSITIVE ION CHANNEL PROTEIN"/>
    <property type="match status" value="1"/>
</dbReference>
<evidence type="ECO:0000256" key="3">
    <source>
        <dbReference type="ARBA" id="ARBA00022837"/>
    </source>
</evidence>
<dbReference type="InterPro" id="IPR002048">
    <property type="entry name" value="EF_hand_dom"/>
</dbReference>
<feature type="transmembrane region" description="Helical" evidence="6">
    <location>
        <begin position="91"/>
        <end position="108"/>
    </location>
</feature>
<dbReference type="GO" id="GO:0016020">
    <property type="term" value="C:membrane"/>
    <property type="evidence" value="ECO:0007669"/>
    <property type="project" value="UniProtKB-SubCell"/>
</dbReference>
<dbReference type="Proteomes" id="UP000268535">
    <property type="component" value="Unassembled WGS sequence"/>
</dbReference>
<reference evidence="8" key="3">
    <citation type="submission" date="2018-08" db="EMBL/GenBank/DDBJ databases">
        <title>Leveraging single-cell genomics to expand the Fungal Tree of Life.</title>
        <authorList>
            <consortium name="DOE Joint Genome Institute"/>
            <person name="Ahrendt S.R."/>
            <person name="Quandt C.A."/>
            <person name="Ciobanu D."/>
            <person name="Clum A."/>
            <person name="Salamov A."/>
            <person name="Andreopoulos B."/>
            <person name="Cheng J.-F."/>
            <person name="Woyke T."/>
            <person name="Pelin A."/>
            <person name="Henrissat B."/>
            <person name="Reynolds N."/>
            <person name="Benny G.L."/>
            <person name="Smith M.E."/>
            <person name="James T.Y."/>
            <person name="Grigoriev I.V."/>
        </authorList>
    </citation>
    <scope>NUCLEOTIDE SEQUENCE</scope>
    <source>
        <strain evidence="8">ATCC 52028</strain>
    </source>
</reference>
<dbReference type="Proteomes" id="UP000274922">
    <property type="component" value="Unassembled WGS sequence"/>
</dbReference>
<keyword evidence="2 6" id="KW-0812">Transmembrane</keyword>
<dbReference type="Pfam" id="PF00924">
    <property type="entry name" value="MS_channel_2nd"/>
    <property type="match status" value="1"/>
</dbReference>
<dbReference type="GO" id="GO:0005509">
    <property type="term" value="F:calcium ion binding"/>
    <property type="evidence" value="ECO:0007669"/>
    <property type="project" value="InterPro"/>
</dbReference>
<dbReference type="EMBL" id="ML009118">
    <property type="protein sequence ID" value="RKO98084.1"/>
    <property type="molecule type" value="Genomic_DNA"/>
</dbReference>
<evidence type="ECO:0000256" key="1">
    <source>
        <dbReference type="ARBA" id="ARBA00004370"/>
    </source>
</evidence>
<dbReference type="AlphaFoldDB" id="A0A4P9WXF2"/>
<evidence type="ECO:0000256" key="5">
    <source>
        <dbReference type="ARBA" id="ARBA00023136"/>
    </source>
</evidence>
<dbReference type="PROSITE" id="PS00018">
    <property type="entry name" value="EF_HAND_1"/>
    <property type="match status" value="1"/>
</dbReference>
<comment type="subcellular location">
    <subcellularLocation>
        <location evidence="1">Membrane</location>
    </subcellularLocation>
</comment>
<sequence length="332" mass="37991">MQLHVGKLAKQLFSALRLNHDDTVLSMECFLPWFPSHEDAQAAFKLFDSDESGEISRKEMREAILKGYRERRALFSSLHNLTSAVAKLDQFFLGITVIITAFASMGIYKVSLASITPFTSLFLAFSFVFSGTLKNVFESVLFFFVSRPFDPYDMVVIDAMLYTVEEMGLMTTLLRAADNKLIYMPNSLLMSKQIQNLQRSTEVAEMVEMTFSIETSESKLRHLRARLFDWVQSQKREFMPYLDMKVIDLPEFKNIKVQFMFKHRGAIHHRRRTDFMFFLRTALIDLNFIADPKEPHAMSPLPPPAVLEPAPVTSNAAQFATASDLVMVSGYT</sequence>
<evidence type="ECO:0000313" key="11">
    <source>
        <dbReference type="Proteomes" id="UP000274922"/>
    </source>
</evidence>
<dbReference type="OrthoDB" id="544685at2759"/>
<evidence type="ECO:0000313" key="9">
    <source>
        <dbReference type="EMBL" id="RKP01964.1"/>
    </source>
</evidence>
<keyword evidence="5 6" id="KW-0472">Membrane</keyword>
<evidence type="ECO:0000256" key="4">
    <source>
        <dbReference type="ARBA" id="ARBA00022989"/>
    </source>
</evidence>
<dbReference type="InterPro" id="IPR023408">
    <property type="entry name" value="MscS_beta-dom_sf"/>
</dbReference>
<dbReference type="InterPro" id="IPR006685">
    <property type="entry name" value="MscS_channel_2nd"/>
</dbReference>
<name>A0A4P9WXF2_9FUNG</name>
<dbReference type="SUPFAM" id="SSF50182">
    <property type="entry name" value="Sm-like ribonucleoproteins"/>
    <property type="match status" value="1"/>
</dbReference>
<dbReference type="GO" id="GO:0006874">
    <property type="term" value="P:intracellular calcium ion homeostasis"/>
    <property type="evidence" value="ECO:0007669"/>
    <property type="project" value="TreeGrafter"/>
</dbReference>
<dbReference type="EMBL" id="ML014156">
    <property type="protein sequence ID" value="RKP01964.1"/>
    <property type="molecule type" value="Genomic_DNA"/>
</dbReference>
<dbReference type="GO" id="GO:0005262">
    <property type="term" value="F:calcium channel activity"/>
    <property type="evidence" value="ECO:0007669"/>
    <property type="project" value="TreeGrafter"/>
</dbReference>
<proteinExistence type="predicted"/>
<evidence type="ECO:0000256" key="2">
    <source>
        <dbReference type="ARBA" id="ARBA00022692"/>
    </source>
</evidence>
<keyword evidence="4 6" id="KW-1133">Transmembrane helix</keyword>
<accession>A0A4P9WXF2</accession>
<dbReference type="Gene3D" id="1.10.238.10">
    <property type="entry name" value="EF-hand"/>
    <property type="match status" value="1"/>
</dbReference>
<organism evidence="8 10">
    <name type="scientific">Caulochytrium protostelioides</name>
    <dbReference type="NCBI Taxonomy" id="1555241"/>
    <lineage>
        <taxon>Eukaryota</taxon>
        <taxon>Fungi</taxon>
        <taxon>Fungi incertae sedis</taxon>
        <taxon>Chytridiomycota</taxon>
        <taxon>Chytridiomycota incertae sedis</taxon>
        <taxon>Chytridiomycetes</taxon>
        <taxon>Caulochytriales</taxon>
        <taxon>Caulochytriaceae</taxon>
        <taxon>Caulochytrium</taxon>
    </lineage>
</organism>
<gene>
    <name evidence="8" type="ORF">CAUPRSCDRAFT_5489</name>
    <name evidence="9" type="ORF">CXG81DRAFT_11334</name>
</gene>
<dbReference type="STRING" id="1555241.A0A4P9WXF2"/>
<evidence type="ECO:0000259" key="7">
    <source>
        <dbReference type="PROSITE" id="PS50222"/>
    </source>
</evidence>
<dbReference type="Pfam" id="PF13405">
    <property type="entry name" value="EF-hand_6"/>
    <property type="match status" value="1"/>
</dbReference>
<dbReference type="PROSITE" id="PS50222">
    <property type="entry name" value="EF_HAND_2"/>
    <property type="match status" value="1"/>
</dbReference>
<dbReference type="InterPro" id="IPR018247">
    <property type="entry name" value="EF_Hand_1_Ca_BS"/>
</dbReference>
<dbReference type="InterPro" id="IPR010920">
    <property type="entry name" value="LSM_dom_sf"/>
</dbReference>
<dbReference type="InterPro" id="IPR011992">
    <property type="entry name" value="EF-hand-dom_pair"/>
</dbReference>
<evidence type="ECO:0000313" key="8">
    <source>
        <dbReference type="EMBL" id="RKO98084.1"/>
    </source>
</evidence>
<keyword evidence="11" id="KW-1185">Reference proteome</keyword>
<evidence type="ECO:0000256" key="6">
    <source>
        <dbReference type="SAM" id="Phobius"/>
    </source>
</evidence>
<feature type="domain" description="EF-hand" evidence="7">
    <location>
        <begin position="35"/>
        <end position="70"/>
    </location>
</feature>
<protein>
    <recommendedName>
        <fullName evidence="7">EF-hand domain-containing protein</fullName>
    </recommendedName>
</protein>
<evidence type="ECO:0000313" key="10">
    <source>
        <dbReference type="Proteomes" id="UP000268535"/>
    </source>
</evidence>
<reference evidence="9" key="2">
    <citation type="submission" date="2018-04" db="EMBL/GenBank/DDBJ databases">
        <title>Leveraging single-cell genomics to expand the Fungal Tree of Life.</title>
        <authorList>
            <consortium name="DOE Joint Genome Institute"/>
            <person name="Ahrendt S.R."/>
            <person name="Quandt C.A."/>
            <person name="Ciobanu D."/>
            <person name="Clum A."/>
            <person name="Salamov A."/>
            <person name="Andreopoulos B."/>
            <person name="Cheng J.-F."/>
            <person name="Woyke T."/>
            <person name="Pelin A."/>
            <person name="Henrissat B."/>
            <person name="Benny G.L."/>
            <person name="Smith M.E."/>
            <person name="James T.Y."/>
            <person name="Grigoriev I.V."/>
        </authorList>
    </citation>
    <scope>NUCLEOTIDE SEQUENCE</scope>
    <source>
        <strain evidence="9">ATCC 52028</strain>
    </source>
</reference>
<dbReference type="PANTHER" id="PTHR31323">
    <property type="entry name" value="MECHANOSENSITIVE ION CHANNEL PROTEIN MSY2"/>
    <property type="match status" value="1"/>
</dbReference>